<organism evidence="1 2">
    <name type="scientific">Croceibacterium soli</name>
    <dbReference type="NCBI Taxonomy" id="1739690"/>
    <lineage>
        <taxon>Bacteria</taxon>
        <taxon>Pseudomonadati</taxon>
        <taxon>Pseudomonadota</taxon>
        <taxon>Alphaproteobacteria</taxon>
        <taxon>Sphingomonadales</taxon>
        <taxon>Erythrobacteraceae</taxon>
        <taxon>Croceibacterium</taxon>
    </lineage>
</organism>
<gene>
    <name evidence="1" type="ORF">GRI75_06845</name>
</gene>
<sequence length="310" mass="33445">MEKQRSGGGVLLLDRELLLADELGGEDSLPLAPDTLLLTDALPAAGPIRPIELRPHGADDDLPLPSYGFGSITRKGQRRASAAAKAGPPTVSGRGDLESLLERARQSAQSYFLHEVRTRKALHVALGKAYEFSLAALAAPAAFDRLLASAGLARQDRAPMTPILKLVFGSEYDKRRLTEYAAVLSYARRKAMSAEAFAAFLAAAQGGIKGIVAIERSIRHGCGSVVERIEPRPAIARRLRQMRCEPAEALAQGDDEFALFLARRLPDGGLEIVSAVPRDVALLERAARRLFAARDARQAGRMQSQHREAG</sequence>
<comment type="caution">
    <text evidence="1">The sequence shown here is derived from an EMBL/GenBank/DDBJ whole genome shotgun (WGS) entry which is preliminary data.</text>
</comment>
<keyword evidence="2" id="KW-1185">Reference proteome</keyword>
<dbReference type="RefSeq" id="WP_160746215.1">
    <property type="nucleotide sequence ID" value="NZ_WTYK01000003.1"/>
</dbReference>
<dbReference type="EMBL" id="WTYK01000003">
    <property type="protein sequence ID" value="MXP41357.1"/>
    <property type="molecule type" value="Genomic_DNA"/>
</dbReference>
<evidence type="ECO:0000313" key="1">
    <source>
        <dbReference type="EMBL" id="MXP41357.1"/>
    </source>
</evidence>
<proteinExistence type="predicted"/>
<evidence type="ECO:0000313" key="2">
    <source>
        <dbReference type="Proteomes" id="UP000469159"/>
    </source>
</evidence>
<dbReference type="Proteomes" id="UP000469159">
    <property type="component" value="Unassembled WGS sequence"/>
</dbReference>
<dbReference type="AlphaFoldDB" id="A0A6I4UV67"/>
<reference evidence="1 2" key="1">
    <citation type="submission" date="2019-12" db="EMBL/GenBank/DDBJ databases">
        <title>Genomic-based taxomic classification of the family Erythrobacteraceae.</title>
        <authorList>
            <person name="Xu L."/>
        </authorList>
    </citation>
    <scope>NUCLEOTIDE SEQUENCE [LARGE SCALE GENOMIC DNA]</scope>
    <source>
        <strain evidence="1 2">MCCC 1K02066</strain>
    </source>
</reference>
<name>A0A6I4UV67_9SPHN</name>
<accession>A0A6I4UV67</accession>
<dbReference type="OrthoDB" id="7441080at2"/>
<protein>
    <submittedName>
        <fullName evidence="1">Uncharacterized protein</fullName>
    </submittedName>
</protein>